<feature type="non-terminal residue" evidence="6">
    <location>
        <position position="1"/>
    </location>
</feature>
<feature type="non-terminal residue" evidence="6">
    <location>
        <position position="118"/>
    </location>
</feature>
<dbReference type="Pfam" id="PF03131">
    <property type="entry name" value="bZIP_Maf"/>
    <property type="match status" value="1"/>
</dbReference>
<evidence type="ECO:0000313" key="6">
    <source>
        <dbReference type="EMBL" id="CAG10943.1"/>
    </source>
</evidence>
<dbReference type="PANTHER" id="PTHR10129">
    <property type="entry name" value="TRANSCRIPTION FACTOR MAF"/>
    <property type="match status" value="1"/>
</dbReference>
<dbReference type="InterPro" id="IPR004826">
    <property type="entry name" value="bZIP_Maf"/>
</dbReference>
<reference evidence="6" key="2">
    <citation type="submission" date="2004-02" db="EMBL/GenBank/DDBJ databases">
        <authorList>
            <consortium name="Genoscope"/>
            <consortium name="Whitehead Institute Centre for Genome Research"/>
        </authorList>
    </citation>
    <scope>NUCLEOTIDE SEQUENCE</scope>
</reference>
<name>Q4RKY9_TETNG</name>
<dbReference type="KEGG" id="tng:GSTEN00032726G001"/>
<feature type="region of interest" description="Disordered" evidence="4">
    <location>
        <begin position="1"/>
        <end position="29"/>
    </location>
</feature>
<dbReference type="EMBL" id="CAAE01015025">
    <property type="protein sequence ID" value="CAG10943.1"/>
    <property type="molecule type" value="Genomic_DNA"/>
</dbReference>
<feature type="compositionally biased region" description="Low complexity" evidence="4">
    <location>
        <begin position="107"/>
        <end position="118"/>
    </location>
</feature>
<sequence length="118" mass="12891">ERFSDEQLVKSVRAGVEPTPAGSEQGRGGALEAEAAARYKNRGYAQSCRYKRLQHFHALGSKPVVLCPPQLEQLQCELTRVLRERDAYKARYEKLLGTSHSIGGGEAPAARSSNPPSP</sequence>
<organism evidence="6">
    <name type="scientific">Tetraodon nigroviridis</name>
    <name type="common">Spotted green pufferfish</name>
    <name type="synonym">Chelonodon nigroviridis</name>
    <dbReference type="NCBI Taxonomy" id="99883"/>
    <lineage>
        <taxon>Eukaryota</taxon>
        <taxon>Metazoa</taxon>
        <taxon>Chordata</taxon>
        <taxon>Craniata</taxon>
        <taxon>Vertebrata</taxon>
        <taxon>Euteleostomi</taxon>
        <taxon>Actinopterygii</taxon>
        <taxon>Neopterygii</taxon>
        <taxon>Teleostei</taxon>
        <taxon>Neoteleostei</taxon>
        <taxon>Acanthomorphata</taxon>
        <taxon>Eupercaria</taxon>
        <taxon>Tetraodontiformes</taxon>
        <taxon>Tetradontoidea</taxon>
        <taxon>Tetraodontidae</taxon>
        <taxon>Tetraodon</taxon>
    </lineage>
</organism>
<keyword evidence="3" id="KW-0804">Transcription</keyword>
<evidence type="ECO:0000256" key="4">
    <source>
        <dbReference type="SAM" id="MobiDB-lite"/>
    </source>
</evidence>
<dbReference type="GO" id="GO:0000981">
    <property type="term" value="F:DNA-binding transcription factor activity, RNA polymerase II-specific"/>
    <property type="evidence" value="ECO:0007669"/>
    <property type="project" value="TreeGrafter"/>
</dbReference>
<reference evidence="6" key="1">
    <citation type="journal article" date="2004" name="Nature">
        <title>Genome duplication in the teleost fish Tetraodon nigroviridis reveals the early vertebrate proto-karyotype.</title>
        <authorList>
            <person name="Jaillon O."/>
            <person name="Aury J.-M."/>
            <person name="Brunet F."/>
            <person name="Petit J.-L."/>
            <person name="Stange-Thomann N."/>
            <person name="Mauceli E."/>
            <person name="Bouneau L."/>
            <person name="Fischer C."/>
            <person name="Ozouf-Costaz C."/>
            <person name="Bernot A."/>
            <person name="Nicaud S."/>
            <person name="Jaffe D."/>
            <person name="Fisher S."/>
            <person name="Lutfalla G."/>
            <person name="Dossat C."/>
            <person name="Segurens B."/>
            <person name="Dasilva C."/>
            <person name="Salanoubat M."/>
            <person name="Levy M."/>
            <person name="Boudet N."/>
            <person name="Castellano S."/>
            <person name="Anthouard V."/>
            <person name="Jubin C."/>
            <person name="Castelli V."/>
            <person name="Katinka M."/>
            <person name="Vacherie B."/>
            <person name="Biemont C."/>
            <person name="Skalli Z."/>
            <person name="Cattolico L."/>
            <person name="Poulain J."/>
            <person name="De Berardinis V."/>
            <person name="Cruaud C."/>
            <person name="Duprat S."/>
            <person name="Brottier P."/>
            <person name="Coutanceau J.-P."/>
            <person name="Gouzy J."/>
            <person name="Parra G."/>
            <person name="Lardier G."/>
            <person name="Chapple C."/>
            <person name="McKernan K.J."/>
            <person name="McEwan P."/>
            <person name="Bosak S."/>
            <person name="Kellis M."/>
            <person name="Volff J.-N."/>
            <person name="Guigo R."/>
            <person name="Zody M.C."/>
            <person name="Mesirov J."/>
            <person name="Lindblad-Toh K."/>
            <person name="Birren B."/>
            <person name="Nusbaum C."/>
            <person name="Kahn D."/>
            <person name="Robinson-Rechavi M."/>
            <person name="Laudet V."/>
            <person name="Schachter V."/>
            <person name="Quetier F."/>
            <person name="Saurin W."/>
            <person name="Scarpelli C."/>
            <person name="Wincker P."/>
            <person name="Lander E.S."/>
            <person name="Weissenbach J."/>
            <person name="Roest Crollius H."/>
        </authorList>
    </citation>
    <scope>NUCLEOTIDE SEQUENCE [LARGE SCALE GENOMIC DNA]</scope>
</reference>
<keyword evidence="1" id="KW-0805">Transcription regulation</keyword>
<comment type="caution">
    <text evidence="6">The sequence shown here is derived from an EMBL/GenBank/DDBJ whole genome shotgun (WGS) entry which is preliminary data.</text>
</comment>
<feature type="domain" description="Basic leucine zipper" evidence="5">
    <location>
        <begin position="38"/>
        <end position="95"/>
    </location>
</feature>
<evidence type="ECO:0000259" key="5">
    <source>
        <dbReference type="Pfam" id="PF03131"/>
    </source>
</evidence>
<evidence type="ECO:0000256" key="3">
    <source>
        <dbReference type="ARBA" id="ARBA00023163"/>
    </source>
</evidence>
<dbReference type="Gene3D" id="1.20.5.170">
    <property type="match status" value="1"/>
</dbReference>
<feature type="region of interest" description="Disordered" evidence="4">
    <location>
        <begin position="98"/>
        <end position="118"/>
    </location>
</feature>
<accession>Q4RKY9</accession>
<evidence type="ECO:0000256" key="1">
    <source>
        <dbReference type="ARBA" id="ARBA00023015"/>
    </source>
</evidence>
<keyword evidence="2" id="KW-0238">DNA-binding</keyword>
<dbReference type="PANTHER" id="PTHR10129:SF35">
    <property type="entry name" value="NEURAL RETINA-SPECIFIC LEUCINE ZIPPER PROTEIN"/>
    <property type="match status" value="1"/>
</dbReference>
<gene>
    <name evidence="6" type="ORF">GSTENG00032726001</name>
</gene>
<evidence type="ECO:0000256" key="2">
    <source>
        <dbReference type="ARBA" id="ARBA00023125"/>
    </source>
</evidence>
<proteinExistence type="predicted"/>
<protein>
    <submittedName>
        <fullName evidence="6">(spotted green pufferfish) hypothetical protein</fullName>
    </submittedName>
</protein>
<dbReference type="AlphaFoldDB" id="Q4RKY9"/>
<dbReference type="OrthoDB" id="5974330at2759"/>
<dbReference type="GO" id="GO:0000978">
    <property type="term" value="F:RNA polymerase II cis-regulatory region sequence-specific DNA binding"/>
    <property type="evidence" value="ECO:0007669"/>
    <property type="project" value="TreeGrafter"/>
</dbReference>
<dbReference type="InterPro" id="IPR024874">
    <property type="entry name" value="Transcription_factor_Maf_fam"/>
</dbReference>
<dbReference type="GO" id="GO:0005634">
    <property type="term" value="C:nucleus"/>
    <property type="evidence" value="ECO:0007669"/>
    <property type="project" value="TreeGrafter"/>
</dbReference>